<dbReference type="InterPro" id="IPR007229">
    <property type="entry name" value="Nic_PRibTrfase-Fam"/>
</dbReference>
<keyword evidence="12" id="KW-1185">Reference proteome</keyword>
<dbReference type="GO" id="GO:0009435">
    <property type="term" value="P:NAD+ biosynthetic process"/>
    <property type="evidence" value="ECO:0007669"/>
    <property type="project" value="UniProtKB-UniPathway"/>
</dbReference>
<dbReference type="InterPro" id="IPR002638">
    <property type="entry name" value="Quinolinate_PRibosylTrfase_C"/>
</dbReference>
<evidence type="ECO:0000256" key="8">
    <source>
        <dbReference type="ARBA" id="ARBA00048668"/>
    </source>
</evidence>
<dbReference type="GO" id="GO:0004514">
    <property type="term" value="F:nicotinate-nucleotide diphosphorylase (carboxylating) activity"/>
    <property type="evidence" value="ECO:0007669"/>
    <property type="project" value="UniProtKB-EC"/>
</dbReference>
<feature type="domain" description="Quinolinate phosphoribosyl transferase C-terminal" evidence="9">
    <location>
        <begin position="105"/>
        <end position="299"/>
    </location>
</feature>
<keyword evidence="3" id="KW-0597">Phosphoprotein</keyword>
<dbReference type="AlphaFoldDB" id="A0A168RIC9"/>
<keyword evidence="11" id="KW-0328">Glycosyltransferase</keyword>
<gene>
    <name evidence="11" type="ORF">MGALLINA_02320</name>
</gene>
<evidence type="ECO:0000259" key="10">
    <source>
        <dbReference type="Pfam" id="PF02749"/>
    </source>
</evidence>
<dbReference type="OrthoDB" id="9770610at2"/>
<evidence type="ECO:0000256" key="3">
    <source>
        <dbReference type="ARBA" id="ARBA00022553"/>
    </source>
</evidence>
<dbReference type="InterPro" id="IPR037128">
    <property type="entry name" value="Quinolinate_PRibosylTase_N_sf"/>
</dbReference>
<dbReference type="EC" id="6.3.4.21" evidence="2"/>
<dbReference type="UniPathway" id="UPA00253">
    <property type="reaction ID" value="UER00457"/>
</dbReference>
<name>A0A168RIC9_9BACT</name>
<organism evidence="11 12">
    <name type="scientific">Mycoplasmopsis gallinarum</name>
    <dbReference type="NCBI Taxonomy" id="29557"/>
    <lineage>
        <taxon>Bacteria</taxon>
        <taxon>Bacillati</taxon>
        <taxon>Mycoplasmatota</taxon>
        <taxon>Mycoplasmoidales</taxon>
        <taxon>Metamycoplasmataceae</taxon>
        <taxon>Mycoplasmopsis</taxon>
    </lineage>
</organism>
<sequence length="335" mass="38091">MQNKLDKYIASYFLKTTEIIKQINPNNVIKLQFFQRKEFAILAGMQEVLELLKENSDINKYKIKYLPDGSKIKAMEIVLELEGHYQDFGKFEGLIDGILSRATSIATHAYNCINAAKNKKVIFMGDRMDHYLMQPFDGRAVHIGGIEIVSTPAQNVIDIASPFGSVPHALIQNFDGNTAKAMLAYKQIFPNDKIIALVDYHNNVIAQTKEVLEVLGSNLWGIRLDTSKNMKDHMFDDLADEPKYYGVNVEQVKKVREFLDQNHSQEVKIVVSSGFNAEKIAHFEENNAPVDYYGVGQAIFKPYASFSADATMLNGKKQAKEGRFYRENERLIEFN</sequence>
<dbReference type="STRING" id="29557.MGALLINA_02320"/>
<dbReference type="InterPro" id="IPR013785">
    <property type="entry name" value="Aldolase_TIM"/>
</dbReference>
<evidence type="ECO:0000313" key="11">
    <source>
        <dbReference type="EMBL" id="OAB49012.1"/>
    </source>
</evidence>
<dbReference type="Gene3D" id="3.90.1170.20">
    <property type="entry name" value="Quinolinate phosphoribosyl transferase, N-terminal domain"/>
    <property type="match status" value="1"/>
</dbReference>
<evidence type="ECO:0000256" key="7">
    <source>
        <dbReference type="ARBA" id="ARBA00047445"/>
    </source>
</evidence>
<dbReference type="SUPFAM" id="SSF51690">
    <property type="entry name" value="Nicotinate/Quinolinate PRTase C-terminal domain-like"/>
    <property type="match status" value="1"/>
</dbReference>
<dbReference type="PANTHER" id="PTHR43202:SF1">
    <property type="entry name" value="NICOTINATE PHOSPHORIBOSYLTRANSFERASE"/>
    <property type="match status" value="1"/>
</dbReference>
<dbReference type="SUPFAM" id="SSF54675">
    <property type="entry name" value="Nicotinate/Quinolinate PRTase N-terminal domain-like"/>
    <property type="match status" value="1"/>
</dbReference>
<proteinExistence type="predicted"/>
<evidence type="ECO:0000313" key="12">
    <source>
        <dbReference type="Proteomes" id="UP000076983"/>
    </source>
</evidence>
<keyword evidence="6 11" id="KW-0808">Transferase</keyword>
<dbReference type="PIRSF" id="PIRSF000484">
    <property type="entry name" value="NAPRT"/>
    <property type="match status" value="1"/>
</dbReference>
<feature type="domain" description="Quinolinate phosphoribosyl transferase N-terminal" evidence="10">
    <location>
        <begin position="17"/>
        <end position="102"/>
    </location>
</feature>
<comment type="catalytic activity">
    <reaction evidence="7">
        <text>nicotinate beta-D-ribonucleotide + CO2 + diphosphate = quinolinate + 5-phospho-alpha-D-ribose 1-diphosphate + 2 H(+)</text>
        <dbReference type="Rhea" id="RHEA:12733"/>
        <dbReference type="ChEBI" id="CHEBI:15378"/>
        <dbReference type="ChEBI" id="CHEBI:16526"/>
        <dbReference type="ChEBI" id="CHEBI:29959"/>
        <dbReference type="ChEBI" id="CHEBI:33019"/>
        <dbReference type="ChEBI" id="CHEBI:57502"/>
        <dbReference type="ChEBI" id="CHEBI:58017"/>
        <dbReference type="EC" id="2.4.2.19"/>
    </reaction>
</comment>
<dbReference type="Proteomes" id="UP000076983">
    <property type="component" value="Unassembled WGS sequence"/>
</dbReference>
<evidence type="ECO:0000256" key="2">
    <source>
        <dbReference type="ARBA" id="ARBA00013236"/>
    </source>
</evidence>
<comment type="pathway">
    <text evidence="1">Cofactor biosynthesis; NAD(+) biosynthesis; nicotinate D-ribonucleotide from nicotinate: step 1/1.</text>
</comment>
<dbReference type="InterPro" id="IPR053190">
    <property type="entry name" value="NAPRTase-like"/>
</dbReference>
<protein>
    <recommendedName>
        <fullName evidence="2">nicotinate phosphoribosyltransferase</fullName>
        <ecNumber evidence="2">6.3.4.21</ecNumber>
    </recommendedName>
</protein>
<dbReference type="EMBL" id="LVLH01000027">
    <property type="protein sequence ID" value="OAB49012.1"/>
    <property type="molecule type" value="Genomic_DNA"/>
</dbReference>
<dbReference type="Pfam" id="PF02749">
    <property type="entry name" value="QRPTase_N"/>
    <property type="match status" value="1"/>
</dbReference>
<dbReference type="InterPro" id="IPR036068">
    <property type="entry name" value="Nicotinate_pribotase-like_C"/>
</dbReference>
<evidence type="ECO:0000256" key="5">
    <source>
        <dbReference type="ARBA" id="ARBA00022642"/>
    </source>
</evidence>
<keyword evidence="4" id="KW-0436">Ligase</keyword>
<dbReference type="Pfam" id="PF01729">
    <property type="entry name" value="QRPTase_C"/>
    <property type="match status" value="1"/>
</dbReference>
<evidence type="ECO:0000256" key="1">
    <source>
        <dbReference type="ARBA" id="ARBA00004952"/>
    </source>
</evidence>
<evidence type="ECO:0000259" key="9">
    <source>
        <dbReference type="Pfam" id="PF01729"/>
    </source>
</evidence>
<dbReference type="Gene3D" id="3.20.20.70">
    <property type="entry name" value="Aldolase class I"/>
    <property type="match status" value="1"/>
</dbReference>
<accession>A0A168RIC9</accession>
<dbReference type="PATRIC" id="fig|29557.3.peg.219"/>
<dbReference type="InterPro" id="IPR022412">
    <property type="entry name" value="Quinolinate_PRibosylTrfase_N"/>
</dbReference>
<dbReference type="NCBIfam" id="NF005529">
    <property type="entry name" value="PRK07188.1"/>
    <property type="match status" value="1"/>
</dbReference>
<reference evidence="11 12" key="1">
    <citation type="submission" date="2016-03" db="EMBL/GenBank/DDBJ databases">
        <title>Genome sequence of Mycoplasma gallinarum strain Mgn_IPT.</title>
        <authorList>
            <person name="Yacoub E."/>
            <person name="Sirand-Pugnet P."/>
            <person name="Barre A."/>
            <person name="Maurier F."/>
            <person name="Blanchard A."/>
            <person name="Ben Abdelmoumen B.M."/>
        </authorList>
    </citation>
    <scope>NUCLEOTIDE SEQUENCE [LARGE SCALE GENOMIC DNA]</scope>
    <source>
        <strain evidence="11 12">Mgn_IPT</strain>
    </source>
</reference>
<keyword evidence="5" id="KW-0662">Pyridine nucleotide biosynthesis</keyword>
<evidence type="ECO:0000256" key="4">
    <source>
        <dbReference type="ARBA" id="ARBA00022598"/>
    </source>
</evidence>
<dbReference type="GO" id="GO:0004516">
    <property type="term" value="F:nicotinate phosphoribosyltransferase activity"/>
    <property type="evidence" value="ECO:0007669"/>
    <property type="project" value="UniProtKB-EC"/>
</dbReference>
<comment type="caution">
    <text evidence="11">The sequence shown here is derived from an EMBL/GenBank/DDBJ whole genome shotgun (WGS) entry which is preliminary data.</text>
</comment>
<comment type="catalytic activity">
    <reaction evidence="8">
        <text>5-phospho-alpha-D-ribose 1-diphosphate + nicotinate + ATP + H2O = nicotinate beta-D-ribonucleotide + ADP + phosphate + diphosphate</text>
        <dbReference type="Rhea" id="RHEA:36163"/>
        <dbReference type="ChEBI" id="CHEBI:15377"/>
        <dbReference type="ChEBI" id="CHEBI:30616"/>
        <dbReference type="ChEBI" id="CHEBI:32544"/>
        <dbReference type="ChEBI" id="CHEBI:33019"/>
        <dbReference type="ChEBI" id="CHEBI:43474"/>
        <dbReference type="ChEBI" id="CHEBI:57502"/>
        <dbReference type="ChEBI" id="CHEBI:58017"/>
        <dbReference type="ChEBI" id="CHEBI:456216"/>
        <dbReference type="EC" id="6.3.4.21"/>
    </reaction>
</comment>
<dbReference type="PANTHER" id="PTHR43202">
    <property type="entry name" value="NICOTINATE-NUCLEOTIDE PYROPHOSPHORYLASE"/>
    <property type="match status" value="1"/>
</dbReference>
<evidence type="ECO:0000256" key="6">
    <source>
        <dbReference type="ARBA" id="ARBA00022679"/>
    </source>
</evidence>